<keyword evidence="2" id="KW-1185">Reference proteome</keyword>
<protein>
    <submittedName>
        <fullName evidence="1">Uncharacterized protein</fullName>
    </submittedName>
</protein>
<dbReference type="EMBL" id="JAPEIS010000015">
    <property type="protein sequence ID" value="KAJ8058956.1"/>
    <property type="molecule type" value="Genomic_DNA"/>
</dbReference>
<dbReference type="Proteomes" id="UP001152300">
    <property type="component" value="Unassembled WGS sequence"/>
</dbReference>
<proteinExistence type="predicted"/>
<gene>
    <name evidence="1" type="ORF">OCU04_011940</name>
</gene>
<comment type="caution">
    <text evidence="1">The sequence shown here is derived from an EMBL/GenBank/DDBJ whole genome shotgun (WGS) entry which is preliminary data.</text>
</comment>
<evidence type="ECO:0000313" key="1">
    <source>
        <dbReference type="EMBL" id="KAJ8058956.1"/>
    </source>
</evidence>
<dbReference type="AlphaFoldDB" id="A0A9X0AA15"/>
<dbReference type="OrthoDB" id="437457at2759"/>
<organism evidence="1 2">
    <name type="scientific">Sclerotinia nivalis</name>
    <dbReference type="NCBI Taxonomy" id="352851"/>
    <lineage>
        <taxon>Eukaryota</taxon>
        <taxon>Fungi</taxon>
        <taxon>Dikarya</taxon>
        <taxon>Ascomycota</taxon>
        <taxon>Pezizomycotina</taxon>
        <taxon>Leotiomycetes</taxon>
        <taxon>Helotiales</taxon>
        <taxon>Sclerotiniaceae</taxon>
        <taxon>Sclerotinia</taxon>
    </lineage>
</organism>
<reference evidence="1" key="1">
    <citation type="submission" date="2022-11" db="EMBL/GenBank/DDBJ databases">
        <title>Genome Resource of Sclerotinia nivalis Strain SnTB1, a Plant Pathogen Isolated from American Ginseng.</title>
        <authorList>
            <person name="Fan S."/>
        </authorList>
    </citation>
    <scope>NUCLEOTIDE SEQUENCE</scope>
    <source>
        <strain evidence="1">SnTB1</strain>
    </source>
</reference>
<evidence type="ECO:0000313" key="2">
    <source>
        <dbReference type="Proteomes" id="UP001152300"/>
    </source>
</evidence>
<sequence>MIGLPLLVCPSESKLRNGENNWRDEEILASSPQLDFNPWENYSGHGLNLNIDIERVYWGLGNTQDIFDTVLLARQDRKSPSLYHLELLVMLHYDLMKEMKGIRDLEKHLPMTETIIERREAFMQGSVCKDGFEKF</sequence>
<accession>A0A9X0AA15</accession>
<name>A0A9X0AA15_9HELO</name>